<dbReference type="Pfam" id="PF01593">
    <property type="entry name" value="Amino_oxidase"/>
    <property type="match status" value="1"/>
</dbReference>
<organism evidence="2 3">
    <name type="scientific">Candidatus Pseudothioglobus singularis PS1</name>
    <dbReference type="NCBI Taxonomy" id="1125411"/>
    <lineage>
        <taxon>Bacteria</taxon>
        <taxon>Pseudomonadati</taxon>
        <taxon>Pseudomonadota</taxon>
        <taxon>Gammaproteobacteria</taxon>
        <taxon>Candidatus Pseudothioglobaceae</taxon>
        <taxon>Candidatus Pseudothioglobus</taxon>
    </lineage>
</organism>
<dbReference type="EMBL" id="CP006911">
    <property type="protein sequence ID" value="ALE01141.1"/>
    <property type="molecule type" value="Genomic_DNA"/>
</dbReference>
<evidence type="ECO:0000313" key="2">
    <source>
        <dbReference type="EMBL" id="ALE01141.1"/>
    </source>
</evidence>
<proteinExistence type="predicted"/>
<dbReference type="PANTHER" id="PTHR42923:SF17">
    <property type="entry name" value="AMINE OXIDASE DOMAIN-CONTAINING PROTEIN"/>
    <property type="match status" value="1"/>
</dbReference>
<dbReference type="Gene3D" id="3.30.70.1990">
    <property type="match status" value="1"/>
</dbReference>
<name>A0A0M3T1H8_9GAMM</name>
<dbReference type="FunFam" id="1.10.405.20:FF:000001">
    <property type="entry name" value="Amine oxidase"/>
    <property type="match status" value="1"/>
</dbReference>
<dbReference type="InterPro" id="IPR050464">
    <property type="entry name" value="Zeta_carotene_desat/Oxidored"/>
</dbReference>
<reference evidence="2 3" key="1">
    <citation type="journal article" date="2015" name="Genome Announc.">
        <title>Genome Sequence of 'Candidatus Thioglobus singularis' Strain PS1, a Mixotroph from the SUP05 Clade of Marine Gammaproteobacteria.</title>
        <authorList>
            <person name="Marshall K.T."/>
            <person name="Morris R.M."/>
        </authorList>
    </citation>
    <scope>NUCLEOTIDE SEQUENCE [LARGE SCALE GENOMIC DNA]</scope>
    <source>
        <strain evidence="2 3">PS1</strain>
    </source>
</reference>
<dbReference type="STRING" id="1125411.W908_00055"/>
<dbReference type="PATRIC" id="fig|1125411.7.peg.10"/>
<feature type="domain" description="Amine oxidase" evidence="1">
    <location>
        <begin position="10"/>
        <end position="287"/>
    </location>
</feature>
<accession>A0A0M3T1H8</accession>
<dbReference type="SUPFAM" id="SSF51905">
    <property type="entry name" value="FAD/NAD(P)-binding domain"/>
    <property type="match status" value="1"/>
</dbReference>
<dbReference type="Proteomes" id="UP000068905">
    <property type="component" value="Chromosome"/>
</dbReference>
<dbReference type="PANTHER" id="PTHR42923">
    <property type="entry name" value="PROTOPORPHYRINOGEN OXIDASE"/>
    <property type="match status" value="1"/>
</dbReference>
<dbReference type="Gene3D" id="3.50.50.60">
    <property type="entry name" value="FAD/NAD(P)-binding domain"/>
    <property type="match status" value="1"/>
</dbReference>
<dbReference type="RefSeq" id="WP_053819446.1">
    <property type="nucleotide sequence ID" value="NZ_CP006911.1"/>
</dbReference>
<dbReference type="GO" id="GO:0016491">
    <property type="term" value="F:oxidoreductase activity"/>
    <property type="evidence" value="ECO:0007669"/>
    <property type="project" value="InterPro"/>
</dbReference>
<dbReference type="KEGG" id="tsn:W908_00055"/>
<gene>
    <name evidence="2" type="ORF">W908_00055</name>
</gene>
<sequence length="415" mass="46763">MKVAIIGSGISGLTAAYLLHKEHDITVFEANDYIGGHTHTHEIKQNDKLWSVDSGFIVYNEKTYPNFISLLHKLKVEVQKTSMGFSVKSPSKNLEYSGDSLNTIFAQRRNLLKPSFLIMLKDILRFNRIAVKELLTVDQSTTISDFLKRHNFSSHFIENYIIPMGAAIWSTAAEKTTEMPAAFYIRFFKNHGLLQVFNRPQWFVIKGGSKSYVKKIIAGFKENILLSSAVKGVVRTPDGVMIYHDKDKDPIKFDKVIFATHSDQALALLKDPSDNELSILSALPYQKNIAILHTDNSLMPKIKTTWSSWNYLLSSDPGKPVTLTYNMNILQSLDAQPDFLVTLNSSSEIDPTKIIKKIEYHHPLFTVDGVKAQKRKTEISGANNTFYCGAYWGNGFHEDGVNSALEVCKDFGVLL</sequence>
<evidence type="ECO:0000259" key="1">
    <source>
        <dbReference type="Pfam" id="PF01593"/>
    </source>
</evidence>
<dbReference type="InterPro" id="IPR002937">
    <property type="entry name" value="Amino_oxidase"/>
</dbReference>
<dbReference type="OrthoDB" id="20837at2"/>
<dbReference type="Gene3D" id="1.10.405.20">
    <property type="match status" value="1"/>
</dbReference>
<dbReference type="InterPro" id="IPR036188">
    <property type="entry name" value="FAD/NAD-bd_sf"/>
</dbReference>
<dbReference type="AlphaFoldDB" id="A0A0M3T1H8"/>
<protein>
    <submittedName>
        <fullName evidence="2">FAD-dependent oxidoreductase</fullName>
    </submittedName>
</protein>
<evidence type="ECO:0000313" key="3">
    <source>
        <dbReference type="Proteomes" id="UP000068905"/>
    </source>
</evidence>
<keyword evidence="3" id="KW-1185">Reference proteome</keyword>